<dbReference type="SMART" id="SM00386">
    <property type="entry name" value="HAT"/>
    <property type="match status" value="1"/>
</dbReference>
<evidence type="ECO:0000256" key="2">
    <source>
        <dbReference type="ARBA" id="ARBA00022737"/>
    </source>
</evidence>
<sequence length="282" mass="30556">MSYMGDSNNTRALFERFLAKVPSEEAGSIWERYIKFESLHGDLSSVLRLEQRQQAADEALRVQAEVDANRGVTQRHDEHTMDHLMSRYRFRELLPCPREHMYLFQQDQPSSGAETGSAPPAGSAIAAATTATGPGSAAAAQADAGANLDVTFAAYPTPDTSQLNPFKPVLDRDPGMFLVRPPHVADLMRQLPPPHTYNGPPVDTDALLRLIRDTKVPDLTIPDPAAEGKRRASGAEGHAAKRAKEGTAATSASSSVGALGPGVDVFTARQLQRQKQNAMHHQ</sequence>
<evidence type="ECO:0000256" key="3">
    <source>
        <dbReference type="ARBA" id="ARBA00023242"/>
    </source>
</evidence>
<dbReference type="AlphaFoldDB" id="F2UTE0"/>
<dbReference type="InterPro" id="IPR003107">
    <property type="entry name" value="HAT"/>
</dbReference>
<dbReference type="KEGG" id="sre:PTSG_11426"/>
<dbReference type="GO" id="GO:0005634">
    <property type="term" value="C:nucleus"/>
    <property type="evidence" value="ECO:0007669"/>
    <property type="project" value="UniProtKB-SubCell"/>
</dbReference>
<comment type="subcellular location">
    <subcellularLocation>
        <location evidence="1">Nucleus</location>
    </subcellularLocation>
</comment>
<evidence type="ECO:0000313" key="6">
    <source>
        <dbReference type="EMBL" id="EGD82393.1"/>
    </source>
</evidence>
<dbReference type="Pfam" id="PF05843">
    <property type="entry name" value="Suf"/>
    <property type="match status" value="1"/>
</dbReference>
<dbReference type="Proteomes" id="UP000007799">
    <property type="component" value="Unassembled WGS sequence"/>
</dbReference>
<dbReference type="InterPro" id="IPR008847">
    <property type="entry name" value="Suf"/>
</dbReference>
<dbReference type="SUPFAM" id="SSF48452">
    <property type="entry name" value="TPR-like"/>
    <property type="match status" value="1"/>
</dbReference>
<protein>
    <recommendedName>
        <fullName evidence="5">Suppressor of forked domain-containing protein</fullName>
    </recommendedName>
</protein>
<accession>F2UTE0</accession>
<dbReference type="PANTHER" id="PTHR19980">
    <property type="entry name" value="RNA CLEAVAGE STIMULATION FACTOR"/>
    <property type="match status" value="1"/>
</dbReference>
<keyword evidence="3" id="KW-0539">Nucleus</keyword>
<evidence type="ECO:0000259" key="5">
    <source>
        <dbReference type="Pfam" id="PF05843"/>
    </source>
</evidence>
<evidence type="ECO:0000256" key="1">
    <source>
        <dbReference type="ARBA" id="ARBA00004123"/>
    </source>
</evidence>
<dbReference type="GO" id="GO:0031124">
    <property type="term" value="P:mRNA 3'-end processing"/>
    <property type="evidence" value="ECO:0007669"/>
    <property type="project" value="InterPro"/>
</dbReference>
<dbReference type="PANTHER" id="PTHR19980:SF0">
    <property type="entry name" value="CLEAVAGE STIMULATION FACTOR SUBUNIT 3"/>
    <property type="match status" value="1"/>
</dbReference>
<feature type="domain" description="Suppressor of forked" evidence="5">
    <location>
        <begin position="2"/>
        <end position="99"/>
    </location>
</feature>
<dbReference type="GO" id="GO:0003729">
    <property type="term" value="F:mRNA binding"/>
    <property type="evidence" value="ECO:0007669"/>
    <property type="project" value="TreeGrafter"/>
</dbReference>
<dbReference type="EMBL" id="GL833023">
    <property type="protein sequence ID" value="EGD82393.1"/>
    <property type="molecule type" value="Genomic_DNA"/>
</dbReference>
<dbReference type="STRING" id="946362.F2UTE0"/>
<evidence type="ECO:0000313" key="7">
    <source>
        <dbReference type="Proteomes" id="UP000007799"/>
    </source>
</evidence>
<dbReference type="Gene3D" id="1.25.40.10">
    <property type="entry name" value="Tetratricopeptide repeat domain"/>
    <property type="match status" value="1"/>
</dbReference>
<proteinExistence type="predicted"/>
<name>F2UTE0_SALR5</name>
<dbReference type="RefSeq" id="XP_004987565.1">
    <property type="nucleotide sequence ID" value="XM_004987508.1"/>
</dbReference>
<keyword evidence="2" id="KW-0677">Repeat</keyword>
<dbReference type="GeneID" id="16068084"/>
<feature type="region of interest" description="Disordered" evidence="4">
    <location>
        <begin position="219"/>
        <end position="260"/>
    </location>
</feature>
<dbReference type="InterPro" id="IPR045243">
    <property type="entry name" value="Rna14-like"/>
</dbReference>
<dbReference type="eggNOG" id="KOG1914">
    <property type="taxonomic scope" value="Eukaryota"/>
</dbReference>
<keyword evidence="7" id="KW-1185">Reference proteome</keyword>
<reference evidence="6" key="1">
    <citation type="submission" date="2009-08" db="EMBL/GenBank/DDBJ databases">
        <title>Annotation of Salpingoeca rosetta.</title>
        <authorList>
            <consortium name="The Broad Institute Genome Sequencing Platform"/>
            <person name="Russ C."/>
            <person name="Cuomo C."/>
            <person name="Burger G."/>
            <person name="Gray M.W."/>
            <person name="Holland P.W.H."/>
            <person name="King N."/>
            <person name="Lang F.B.F."/>
            <person name="Roger A.J."/>
            <person name="Ruiz-Trillo I."/>
            <person name="Young S.K."/>
            <person name="Zeng Q."/>
            <person name="Gargeya S."/>
            <person name="Alvarado L."/>
            <person name="Berlin A."/>
            <person name="Chapman S.B."/>
            <person name="Chen Z."/>
            <person name="Freedman E."/>
            <person name="Gellesch M."/>
            <person name="Goldberg J."/>
            <person name="Griggs A."/>
            <person name="Gujja S."/>
            <person name="Heilman E."/>
            <person name="Heiman D."/>
            <person name="Howarth C."/>
            <person name="Mehta T."/>
            <person name="Neiman D."/>
            <person name="Pearson M."/>
            <person name="Roberts A."/>
            <person name="Saif S."/>
            <person name="Shea T."/>
            <person name="Shenoy N."/>
            <person name="Sisk P."/>
            <person name="Stolte C."/>
            <person name="Sykes S."/>
            <person name="White J."/>
            <person name="Yandava C."/>
            <person name="Haas B."/>
            <person name="Nusbaum C."/>
            <person name="Birren B."/>
        </authorList>
    </citation>
    <scope>NUCLEOTIDE SEQUENCE [LARGE SCALE GENOMIC DNA]</scope>
    <source>
        <strain evidence="6">ATCC 50818</strain>
    </source>
</reference>
<gene>
    <name evidence="6" type="ORF">PTSG_11426</name>
</gene>
<dbReference type="OrthoDB" id="26282at2759"/>
<dbReference type="InterPro" id="IPR011990">
    <property type="entry name" value="TPR-like_helical_dom_sf"/>
</dbReference>
<feature type="compositionally biased region" description="Low complexity" evidence="4">
    <location>
        <begin position="246"/>
        <end position="258"/>
    </location>
</feature>
<dbReference type="InParanoid" id="F2UTE0"/>
<evidence type="ECO:0000256" key="4">
    <source>
        <dbReference type="SAM" id="MobiDB-lite"/>
    </source>
</evidence>
<organism evidence="7">
    <name type="scientific">Salpingoeca rosetta (strain ATCC 50818 / BSB-021)</name>
    <dbReference type="NCBI Taxonomy" id="946362"/>
    <lineage>
        <taxon>Eukaryota</taxon>
        <taxon>Choanoflagellata</taxon>
        <taxon>Craspedida</taxon>
        <taxon>Salpingoecidae</taxon>
        <taxon>Salpingoeca</taxon>
    </lineage>
</organism>